<dbReference type="Proteomes" id="UP000828390">
    <property type="component" value="Unassembled WGS sequence"/>
</dbReference>
<evidence type="ECO:0000313" key="1">
    <source>
        <dbReference type="EMBL" id="KAH3700298.1"/>
    </source>
</evidence>
<keyword evidence="2" id="KW-1185">Reference proteome</keyword>
<reference evidence="1" key="2">
    <citation type="submission" date="2020-11" db="EMBL/GenBank/DDBJ databases">
        <authorList>
            <person name="McCartney M.A."/>
            <person name="Auch B."/>
            <person name="Kono T."/>
            <person name="Mallez S."/>
            <person name="Becker A."/>
            <person name="Gohl D.M."/>
            <person name="Silverstein K.A.T."/>
            <person name="Koren S."/>
            <person name="Bechman K.B."/>
            <person name="Herman A."/>
            <person name="Abrahante J.E."/>
            <person name="Garbe J."/>
        </authorList>
    </citation>
    <scope>NUCLEOTIDE SEQUENCE</scope>
    <source>
        <strain evidence="1">Duluth1</strain>
        <tissue evidence="1">Whole animal</tissue>
    </source>
</reference>
<comment type="caution">
    <text evidence="1">The sequence shown here is derived from an EMBL/GenBank/DDBJ whole genome shotgun (WGS) entry which is preliminary data.</text>
</comment>
<reference evidence="1" key="1">
    <citation type="journal article" date="2019" name="bioRxiv">
        <title>The Genome of the Zebra Mussel, Dreissena polymorpha: A Resource for Invasive Species Research.</title>
        <authorList>
            <person name="McCartney M.A."/>
            <person name="Auch B."/>
            <person name="Kono T."/>
            <person name="Mallez S."/>
            <person name="Zhang Y."/>
            <person name="Obille A."/>
            <person name="Becker A."/>
            <person name="Abrahante J.E."/>
            <person name="Garbe J."/>
            <person name="Badalamenti J.P."/>
            <person name="Herman A."/>
            <person name="Mangelson H."/>
            <person name="Liachko I."/>
            <person name="Sullivan S."/>
            <person name="Sone E.D."/>
            <person name="Koren S."/>
            <person name="Silverstein K.A.T."/>
            <person name="Beckman K.B."/>
            <person name="Gohl D.M."/>
        </authorList>
    </citation>
    <scope>NUCLEOTIDE SEQUENCE</scope>
    <source>
        <strain evidence="1">Duluth1</strain>
        <tissue evidence="1">Whole animal</tissue>
    </source>
</reference>
<proteinExistence type="predicted"/>
<evidence type="ECO:0000313" key="2">
    <source>
        <dbReference type="Proteomes" id="UP000828390"/>
    </source>
</evidence>
<protein>
    <submittedName>
        <fullName evidence="1">Uncharacterized protein</fullName>
    </submittedName>
</protein>
<dbReference type="AlphaFoldDB" id="A0A9D3YK30"/>
<organism evidence="1 2">
    <name type="scientific">Dreissena polymorpha</name>
    <name type="common">Zebra mussel</name>
    <name type="synonym">Mytilus polymorpha</name>
    <dbReference type="NCBI Taxonomy" id="45954"/>
    <lineage>
        <taxon>Eukaryota</taxon>
        <taxon>Metazoa</taxon>
        <taxon>Spiralia</taxon>
        <taxon>Lophotrochozoa</taxon>
        <taxon>Mollusca</taxon>
        <taxon>Bivalvia</taxon>
        <taxon>Autobranchia</taxon>
        <taxon>Heteroconchia</taxon>
        <taxon>Euheterodonta</taxon>
        <taxon>Imparidentia</taxon>
        <taxon>Neoheterodontei</taxon>
        <taxon>Myida</taxon>
        <taxon>Dreissenoidea</taxon>
        <taxon>Dreissenidae</taxon>
        <taxon>Dreissena</taxon>
    </lineage>
</organism>
<name>A0A9D3YK30_DREPO</name>
<gene>
    <name evidence="1" type="ORF">DPMN_075273</name>
</gene>
<sequence>MMCFHVAESSIDNIIVTIEGVGGCEEVKELPANDSECYTGPRPLTANATLAPGQ</sequence>
<accession>A0A9D3YK30</accession>
<dbReference type="EMBL" id="JAIWYP010000015">
    <property type="protein sequence ID" value="KAH3700298.1"/>
    <property type="molecule type" value="Genomic_DNA"/>
</dbReference>